<evidence type="ECO:0000256" key="1">
    <source>
        <dbReference type="SAM" id="MobiDB-lite"/>
    </source>
</evidence>
<sequence length="366" mass="41037">MVESIDAWWERRQRSKGAAVPYAVGTYREAWSTFPMLIRQYHPEFNRGITLTQIPPAADVYLTWQCESGHVFVATPEEQRSRPGRVRRRSAWCPECSLDARGGPRVRPLPLDPRPVESRPLDAAPFERRPTSATLDPGSAPRQTSTPRPATGGRPSPAPRPASSGRQTPTPQHERTPKRPSPFARPAPDAPARAARIRPTPDAARPHVAPAAEAPEPRRRERGEPFRSPHAPRTASAAEADLRRRLAERLDLDLDAHNAIWVAQDFHGRREVWPDIVLADLRVAIEYDTVGRFGLEHVGPREQSDRWKDRVLRQCGWEVIRIRTGALRPLGPHDLVAPAITATLIDRLLDELALVRGPLFVAAYLR</sequence>
<feature type="compositionally biased region" description="Basic and acidic residues" evidence="1">
    <location>
        <begin position="215"/>
        <end position="227"/>
    </location>
</feature>
<reference evidence="3 4" key="1">
    <citation type="submission" date="2017-04" db="EMBL/GenBank/DDBJ databases">
        <authorList>
            <person name="Afonso C.L."/>
            <person name="Miller P.J."/>
            <person name="Scott M.A."/>
            <person name="Spackman E."/>
            <person name="Goraichik I."/>
            <person name="Dimitrov K.M."/>
            <person name="Suarez D.L."/>
            <person name="Swayne D.E."/>
        </authorList>
    </citation>
    <scope>NUCLEOTIDE SEQUENCE [LARGE SCALE GENOMIC DNA]</scope>
    <source>
        <strain evidence="4">XA(T)</strain>
    </source>
</reference>
<protein>
    <recommendedName>
        <fullName evidence="2">Treble clef zinc finger domain-containing protein</fullName>
    </recommendedName>
</protein>
<evidence type="ECO:0000313" key="3">
    <source>
        <dbReference type="EMBL" id="ARJ04064.1"/>
    </source>
</evidence>
<dbReference type="RefSeq" id="WP_085017876.1">
    <property type="nucleotide sequence ID" value="NZ_BMHD01000001.1"/>
</dbReference>
<feature type="domain" description="Treble clef zinc finger" evidence="2">
    <location>
        <begin position="37"/>
        <end position="97"/>
    </location>
</feature>
<feature type="compositionally biased region" description="Low complexity" evidence="1">
    <location>
        <begin position="146"/>
        <end position="165"/>
    </location>
</feature>
<name>A0A1X9LFW3_9MICO</name>
<gene>
    <name evidence="3" type="ORF">B5808_01580</name>
</gene>
<feature type="compositionally biased region" description="Basic and acidic residues" evidence="1">
    <location>
        <begin position="114"/>
        <end position="130"/>
    </location>
</feature>
<keyword evidence="4" id="KW-1185">Reference proteome</keyword>
<proteinExistence type="predicted"/>
<dbReference type="KEGG" id="cphy:B5808_01580"/>
<feature type="region of interest" description="Disordered" evidence="1">
    <location>
        <begin position="97"/>
        <end position="239"/>
    </location>
</feature>
<dbReference type="AlphaFoldDB" id="A0A1X9LFW3"/>
<feature type="compositionally biased region" description="Low complexity" evidence="1">
    <location>
        <begin position="190"/>
        <end position="214"/>
    </location>
</feature>
<feature type="compositionally biased region" description="Pro residues" evidence="1">
    <location>
        <begin position="179"/>
        <end position="189"/>
    </location>
</feature>
<dbReference type="STRING" id="1619308.B5808_01580"/>
<dbReference type="EMBL" id="CP020715">
    <property type="protein sequence ID" value="ARJ04064.1"/>
    <property type="molecule type" value="Genomic_DNA"/>
</dbReference>
<evidence type="ECO:0000313" key="4">
    <source>
        <dbReference type="Proteomes" id="UP000192775"/>
    </source>
</evidence>
<accession>A0A1X9LFW3</accession>
<evidence type="ECO:0000259" key="2">
    <source>
        <dbReference type="Pfam" id="PF14311"/>
    </source>
</evidence>
<dbReference type="Pfam" id="PF14311">
    <property type="entry name" value="DUF4379"/>
    <property type="match status" value="1"/>
</dbReference>
<organism evidence="3 4">
    <name type="scientific">Cnuibacter physcomitrellae</name>
    <dbReference type="NCBI Taxonomy" id="1619308"/>
    <lineage>
        <taxon>Bacteria</taxon>
        <taxon>Bacillati</taxon>
        <taxon>Actinomycetota</taxon>
        <taxon>Actinomycetes</taxon>
        <taxon>Micrococcales</taxon>
        <taxon>Microbacteriaceae</taxon>
        <taxon>Cnuibacter</taxon>
    </lineage>
</organism>
<dbReference type="InterPro" id="IPR025487">
    <property type="entry name" value="DUF4379"/>
</dbReference>
<dbReference type="Proteomes" id="UP000192775">
    <property type="component" value="Chromosome"/>
</dbReference>